<reference evidence="6 7" key="1">
    <citation type="submission" date="2023-01" db="EMBL/GenBank/DDBJ databases">
        <title>Sporosarcina sp. nov., isolated from Korean tranditional fermented seafood 'Jeotgal'.</title>
        <authorList>
            <person name="Yang A.-I."/>
        </authorList>
    </citation>
    <scope>NUCLEOTIDE SEQUENCE [LARGE SCALE GENOMIC DNA]</scope>
    <source>
        <strain evidence="6 7">B2O-1</strain>
    </source>
</reference>
<sequence>MNKTTNAVIAVVVSVFVALNLYLMYSDKSVIPKSVYVSDYERMSAKEYKEVLPKEGLVAPAETFTVYTNDSNAIDTWLVREGDAVTTGEELARLQTEQADGQRAVWESEKEALLTQQNTIRSTISDLESGDKTNSSNSSKSDRTKTDDDTKVELNVDVKVDVNQTGSYAQAVAEAKRDLADTERRLKVVESQLEQNSASPALISPTDGVVARITSDSDQPKIIIYSNEQVVETYAEDEEWSRLANGDPAVLDAKGTEGTLEGSVESIDQVPATPNEFLKAYKALADKKVTNPLAYYRVRLNANEGEVPAPFGTHVNTVITTNVAQNAAAVRTKWLTGAGTDQALVWRLDEKGYAASTGVATPFEYLNRTVVSEGLASGDVVVHNKSIRDHESAPRVFFPMPLDMPAKAEWKAFGWKNYFKVLLLKQP</sequence>
<evidence type="ECO:0000256" key="3">
    <source>
        <dbReference type="SAM" id="Coils"/>
    </source>
</evidence>
<keyword evidence="7" id="KW-1185">Reference proteome</keyword>
<evidence type="ECO:0000256" key="2">
    <source>
        <dbReference type="ARBA" id="ARBA00023054"/>
    </source>
</evidence>
<keyword evidence="2 3" id="KW-0175">Coiled coil</keyword>
<keyword evidence="5" id="KW-0812">Transmembrane</keyword>
<evidence type="ECO:0000256" key="4">
    <source>
        <dbReference type="SAM" id="MobiDB-lite"/>
    </source>
</evidence>
<proteinExistence type="predicted"/>
<gene>
    <name evidence="6" type="ORF">PGH26_01865</name>
</gene>
<dbReference type="InterPro" id="IPR050465">
    <property type="entry name" value="UPF0194_transport"/>
</dbReference>
<comment type="subcellular location">
    <subcellularLocation>
        <location evidence="1">Cell envelope</location>
    </subcellularLocation>
</comment>
<feature type="region of interest" description="Disordered" evidence="4">
    <location>
        <begin position="117"/>
        <end position="150"/>
    </location>
</feature>
<evidence type="ECO:0000256" key="1">
    <source>
        <dbReference type="ARBA" id="ARBA00004196"/>
    </source>
</evidence>
<evidence type="ECO:0000313" key="7">
    <source>
        <dbReference type="Proteomes" id="UP001303532"/>
    </source>
</evidence>
<dbReference type="PANTHER" id="PTHR32347">
    <property type="entry name" value="EFFLUX SYSTEM COMPONENT YKNX-RELATED"/>
    <property type="match status" value="1"/>
</dbReference>
<evidence type="ECO:0000313" key="6">
    <source>
        <dbReference type="EMBL" id="WOV84694.1"/>
    </source>
</evidence>
<evidence type="ECO:0000256" key="5">
    <source>
        <dbReference type="SAM" id="Phobius"/>
    </source>
</evidence>
<organism evidence="6 7">
    <name type="scientific">Sporosarcina jeotgali</name>
    <dbReference type="NCBI Taxonomy" id="3020056"/>
    <lineage>
        <taxon>Bacteria</taxon>
        <taxon>Bacillati</taxon>
        <taxon>Bacillota</taxon>
        <taxon>Bacilli</taxon>
        <taxon>Bacillales</taxon>
        <taxon>Caryophanaceae</taxon>
        <taxon>Sporosarcina</taxon>
    </lineage>
</organism>
<feature type="compositionally biased region" description="Basic and acidic residues" evidence="4">
    <location>
        <begin position="140"/>
        <end position="150"/>
    </location>
</feature>
<dbReference type="PANTHER" id="PTHR32347:SF23">
    <property type="entry name" value="BLL5650 PROTEIN"/>
    <property type="match status" value="1"/>
</dbReference>
<feature type="compositionally biased region" description="Polar residues" evidence="4">
    <location>
        <begin position="117"/>
        <end position="126"/>
    </location>
</feature>
<keyword evidence="5" id="KW-1133">Transmembrane helix</keyword>
<dbReference type="Proteomes" id="UP001303532">
    <property type="component" value="Chromosome"/>
</dbReference>
<dbReference type="RefSeq" id="WP_323692340.1">
    <property type="nucleotide sequence ID" value="NZ_CP116341.1"/>
</dbReference>
<keyword evidence="5" id="KW-0472">Membrane</keyword>
<feature type="coiled-coil region" evidence="3">
    <location>
        <begin position="172"/>
        <end position="199"/>
    </location>
</feature>
<accession>A0ABZ0L0J8</accession>
<dbReference type="EMBL" id="CP116341">
    <property type="protein sequence ID" value="WOV84694.1"/>
    <property type="molecule type" value="Genomic_DNA"/>
</dbReference>
<name>A0ABZ0L0J8_9BACL</name>
<feature type="transmembrane region" description="Helical" evidence="5">
    <location>
        <begin position="7"/>
        <end position="25"/>
    </location>
</feature>
<protein>
    <submittedName>
        <fullName evidence="6">Efflux RND transporter periplasmic adaptor subunit</fullName>
    </submittedName>
</protein>